<evidence type="ECO:0000313" key="3">
    <source>
        <dbReference type="Proteomes" id="UP001285521"/>
    </source>
</evidence>
<dbReference type="Proteomes" id="UP001285521">
    <property type="component" value="Unassembled WGS sequence"/>
</dbReference>
<keyword evidence="3" id="KW-1185">Reference proteome</keyword>
<evidence type="ECO:0000256" key="1">
    <source>
        <dbReference type="SAM" id="SignalP"/>
    </source>
</evidence>
<feature type="chain" id="PRO_5046668402" evidence="1">
    <location>
        <begin position="21"/>
        <end position="198"/>
    </location>
</feature>
<comment type="caution">
    <text evidence="2">The sequence shown here is derived from an EMBL/GenBank/DDBJ whole genome shotgun (WGS) entry which is preliminary data.</text>
</comment>
<proteinExistence type="predicted"/>
<keyword evidence="1" id="KW-0732">Signal</keyword>
<reference evidence="2 3" key="1">
    <citation type="submission" date="2023-11" db="EMBL/GenBank/DDBJ databases">
        <title>Lentzea sokolovensis, sp. nov., Lentzea kristufkii, sp. nov., and Lentzea miocenensis, sp. nov., rare actinobacteria from Sokolov Coal Basin, Miocene lacustrine sediment, Czech Republic.</title>
        <authorList>
            <person name="Lara A."/>
            <person name="Kotroba L."/>
            <person name="Nouioui I."/>
            <person name="Neumann-Schaal M."/>
            <person name="Mast Y."/>
            <person name="Chronakova A."/>
        </authorList>
    </citation>
    <scope>NUCLEOTIDE SEQUENCE [LARGE SCALE GENOMIC DNA]</scope>
    <source>
        <strain evidence="2 3">BCCO 10_0856</strain>
    </source>
</reference>
<dbReference type="PANTHER" id="PTHR38847">
    <property type="match status" value="1"/>
</dbReference>
<name>A0ABU4T172_9PSEU</name>
<organism evidence="2 3">
    <name type="scientific">Lentzea miocenica</name>
    <dbReference type="NCBI Taxonomy" id="3095431"/>
    <lineage>
        <taxon>Bacteria</taxon>
        <taxon>Bacillati</taxon>
        <taxon>Actinomycetota</taxon>
        <taxon>Actinomycetes</taxon>
        <taxon>Pseudonocardiales</taxon>
        <taxon>Pseudonocardiaceae</taxon>
        <taxon>Lentzea</taxon>
    </lineage>
</organism>
<dbReference type="InterPro" id="IPR025649">
    <property type="entry name" value="DUF4360"/>
</dbReference>
<protein>
    <submittedName>
        <fullName evidence="2">DUF4360 domain-containing protein</fullName>
    </submittedName>
</protein>
<sequence length="198" mass="21185">MLSTAAAALIALSALAPADATEEPAEVAPVLEVVTVNGSGCPAGDADVKTNDRTFTVGYHTFLARAGGGSSPLDQRKNCQINIRVNVPEGYTYGLARTSYEGYTHLQEGATGLNRISTYLQGTSPTATVNHPFTGPFSDDWQTHYRPNSTEIQWSPCGSPRNININAEVRVTLGSADPDRLNFAIVESSRGTVRVRRC</sequence>
<dbReference type="PANTHER" id="PTHR38847:SF1">
    <property type="entry name" value="PSEUDOURIDINE SYNTHASE RSUA_RLUA-LIKE DOMAIN-CONTAINING PROTEIN"/>
    <property type="match status" value="1"/>
</dbReference>
<gene>
    <name evidence="2" type="ORF">SK803_16935</name>
</gene>
<dbReference type="EMBL" id="JAXAVW010000013">
    <property type="protein sequence ID" value="MDX8031912.1"/>
    <property type="molecule type" value="Genomic_DNA"/>
</dbReference>
<feature type="signal peptide" evidence="1">
    <location>
        <begin position="1"/>
        <end position="20"/>
    </location>
</feature>
<dbReference type="Pfam" id="PF14273">
    <property type="entry name" value="DUF4360"/>
    <property type="match status" value="1"/>
</dbReference>
<evidence type="ECO:0000313" key="2">
    <source>
        <dbReference type="EMBL" id="MDX8031912.1"/>
    </source>
</evidence>
<accession>A0ABU4T172</accession>
<dbReference type="RefSeq" id="WP_319966966.1">
    <property type="nucleotide sequence ID" value="NZ_JAXAVW010000013.1"/>
</dbReference>